<comment type="domain">
    <text evidence="8">The N-terminal region contains the highly conserved SGGXDS motif, predicted to be a P-loop motif involved in ATP binding.</text>
</comment>
<protein>
    <recommendedName>
        <fullName evidence="8">tRNA(Ile)-lysidine synthase</fullName>
        <ecNumber evidence="8">6.3.4.19</ecNumber>
    </recommendedName>
    <alternativeName>
        <fullName evidence="8">tRNA(Ile)-2-lysyl-cytidine synthase</fullName>
    </alternativeName>
    <alternativeName>
        <fullName evidence="8">tRNA(Ile)-lysidine synthetase</fullName>
    </alternativeName>
</protein>
<feature type="domain" description="Lysidine-tRNA(Ile) synthetase C-terminal" evidence="9">
    <location>
        <begin position="394"/>
        <end position="466"/>
    </location>
</feature>
<evidence type="ECO:0000256" key="3">
    <source>
        <dbReference type="ARBA" id="ARBA00022598"/>
    </source>
</evidence>
<dbReference type="InterPro" id="IPR015262">
    <property type="entry name" value="tRNA_Ile_lys_synt_subst-bd"/>
</dbReference>
<evidence type="ECO:0000313" key="10">
    <source>
        <dbReference type="EMBL" id="GAA5190460.1"/>
    </source>
</evidence>
<dbReference type="SMART" id="SM00977">
    <property type="entry name" value="TilS_C"/>
    <property type="match status" value="1"/>
</dbReference>
<dbReference type="InterPro" id="IPR012795">
    <property type="entry name" value="tRNA_Ile_lys_synt_N"/>
</dbReference>
<dbReference type="Gene3D" id="3.40.50.620">
    <property type="entry name" value="HUPs"/>
    <property type="match status" value="1"/>
</dbReference>
<evidence type="ECO:0000256" key="4">
    <source>
        <dbReference type="ARBA" id="ARBA00022694"/>
    </source>
</evidence>
<evidence type="ECO:0000256" key="1">
    <source>
        <dbReference type="ARBA" id="ARBA00004496"/>
    </source>
</evidence>
<evidence type="ECO:0000256" key="6">
    <source>
        <dbReference type="ARBA" id="ARBA00022840"/>
    </source>
</evidence>
<dbReference type="InterPro" id="IPR012796">
    <property type="entry name" value="Lysidine-tRNA-synth_C"/>
</dbReference>
<feature type="binding site" evidence="8">
    <location>
        <begin position="41"/>
        <end position="46"/>
    </location>
    <ligand>
        <name>ATP</name>
        <dbReference type="ChEBI" id="CHEBI:30616"/>
    </ligand>
</feature>
<dbReference type="InterPro" id="IPR012094">
    <property type="entry name" value="tRNA_Ile_lys_synt"/>
</dbReference>
<dbReference type="HAMAP" id="MF_01161">
    <property type="entry name" value="tRNA_Ile_lys_synt"/>
    <property type="match status" value="1"/>
</dbReference>
<evidence type="ECO:0000259" key="9">
    <source>
        <dbReference type="SMART" id="SM00977"/>
    </source>
</evidence>
<comment type="similarity">
    <text evidence="8">Belongs to the tRNA(Ile)-lysidine synthase family.</text>
</comment>
<dbReference type="SUPFAM" id="SSF56037">
    <property type="entry name" value="PheT/TilS domain"/>
    <property type="match status" value="1"/>
</dbReference>
<dbReference type="EMBL" id="BAABLF010000008">
    <property type="protein sequence ID" value="GAA5190460.1"/>
    <property type="molecule type" value="Genomic_DNA"/>
</dbReference>
<name>A0ABP9S4Q7_9GAMM</name>
<keyword evidence="5 8" id="KW-0547">Nucleotide-binding</keyword>
<evidence type="ECO:0000256" key="8">
    <source>
        <dbReference type="HAMAP-Rule" id="MF_01161"/>
    </source>
</evidence>
<dbReference type="EC" id="6.3.4.19" evidence="8"/>
<dbReference type="PANTHER" id="PTHR43033:SF1">
    <property type="entry name" value="TRNA(ILE)-LYSIDINE SYNTHASE-RELATED"/>
    <property type="match status" value="1"/>
</dbReference>
<keyword evidence="4 8" id="KW-0819">tRNA processing</keyword>
<dbReference type="PANTHER" id="PTHR43033">
    <property type="entry name" value="TRNA(ILE)-LYSIDINE SYNTHASE-RELATED"/>
    <property type="match status" value="1"/>
</dbReference>
<dbReference type="SUPFAM" id="SSF82829">
    <property type="entry name" value="MesJ substrate recognition domain-like"/>
    <property type="match status" value="1"/>
</dbReference>
<dbReference type="Pfam" id="PF01171">
    <property type="entry name" value="ATP_bind_3"/>
    <property type="match status" value="1"/>
</dbReference>
<keyword evidence="2 8" id="KW-0963">Cytoplasm</keyword>
<dbReference type="NCBIfam" id="TIGR02433">
    <property type="entry name" value="lysidine_TilS_C"/>
    <property type="match status" value="1"/>
</dbReference>
<dbReference type="CDD" id="cd01992">
    <property type="entry name" value="TilS_N"/>
    <property type="match status" value="1"/>
</dbReference>
<gene>
    <name evidence="8 10" type="primary">tilS</name>
    <name evidence="10" type="ORF">GCM10025772_15170</name>
</gene>
<comment type="catalytic activity">
    <reaction evidence="7 8">
        <text>cytidine(34) in tRNA(Ile2) + L-lysine + ATP = lysidine(34) in tRNA(Ile2) + AMP + diphosphate + H(+)</text>
        <dbReference type="Rhea" id="RHEA:43744"/>
        <dbReference type="Rhea" id="RHEA-COMP:10625"/>
        <dbReference type="Rhea" id="RHEA-COMP:10670"/>
        <dbReference type="ChEBI" id="CHEBI:15378"/>
        <dbReference type="ChEBI" id="CHEBI:30616"/>
        <dbReference type="ChEBI" id="CHEBI:32551"/>
        <dbReference type="ChEBI" id="CHEBI:33019"/>
        <dbReference type="ChEBI" id="CHEBI:82748"/>
        <dbReference type="ChEBI" id="CHEBI:83665"/>
        <dbReference type="ChEBI" id="CHEBI:456215"/>
        <dbReference type="EC" id="6.3.4.19"/>
    </reaction>
</comment>
<dbReference type="SUPFAM" id="SSF52402">
    <property type="entry name" value="Adenine nucleotide alpha hydrolases-like"/>
    <property type="match status" value="1"/>
</dbReference>
<dbReference type="RefSeq" id="WP_345316448.1">
    <property type="nucleotide sequence ID" value="NZ_BAABLF010000008.1"/>
</dbReference>
<evidence type="ECO:0000256" key="5">
    <source>
        <dbReference type="ARBA" id="ARBA00022741"/>
    </source>
</evidence>
<dbReference type="InterPro" id="IPR014729">
    <property type="entry name" value="Rossmann-like_a/b/a_fold"/>
</dbReference>
<proteinExistence type="inferred from homology"/>
<comment type="subcellular location">
    <subcellularLocation>
        <location evidence="1 8">Cytoplasm</location>
    </subcellularLocation>
</comment>
<reference evidence="11" key="1">
    <citation type="journal article" date="2019" name="Int. J. Syst. Evol. Microbiol.">
        <title>The Global Catalogue of Microorganisms (GCM) 10K type strain sequencing project: providing services to taxonomists for standard genome sequencing and annotation.</title>
        <authorList>
            <consortium name="The Broad Institute Genomics Platform"/>
            <consortium name="The Broad Institute Genome Sequencing Center for Infectious Disease"/>
            <person name="Wu L."/>
            <person name="Ma J."/>
        </authorList>
    </citation>
    <scope>NUCLEOTIDE SEQUENCE [LARGE SCALE GENOMIC DNA]</scope>
    <source>
        <strain evidence="11">JCM 18720</strain>
    </source>
</reference>
<evidence type="ECO:0000313" key="11">
    <source>
        <dbReference type="Proteomes" id="UP001501600"/>
    </source>
</evidence>
<comment type="caution">
    <text evidence="10">The sequence shown here is derived from an EMBL/GenBank/DDBJ whole genome shotgun (WGS) entry which is preliminary data.</text>
</comment>
<organism evidence="10 11">
    <name type="scientific">Ferrimonas gelatinilytica</name>
    <dbReference type="NCBI Taxonomy" id="1255257"/>
    <lineage>
        <taxon>Bacteria</taxon>
        <taxon>Pseudomonadati</taxon>
        <taxon>Pseudomonadota</taxon>
        <taxon>Gammaproteobacteria</taxon>
        <taxon>Alteromonadales</taxon>
        <taxon>Ferrimonadaceae</taxon>
        <taxon>Ferrimonas</taxon>
    </lineage>
</organism>
<dbReference type="Gene3D" id="1.20.59.20">
    <property type="match status" value="1"/>
</dbReference>
<evidence type="ECO:0000256" key="7">
    <source>
        <dbReference type="ARBA" id="ARBA00048539"/>
    </source>
</evidence>
<evidence type="ECO:0000256" key="2">
    <source>
        <dbReference type="ARBA" id="ARBA00022490"/>
    </source>
</evidence>
<keyword evidence="3 8" id="KW-0436">Ligase</keyword>
<dbReference type="Proteomes" id="UP001501600">
    <property type="component" value="Unassembled WGS sequence"/>
</dbReference>
<keyword evidence="6 8" id="KW-0067">ATP-binding</keyword>
<dbReference type="Pfam" id="PF11734">
    <property type="entry name" value="TilS_C"/>
    <property type="match status" value="1"/>
</dbReference>
<accession>A0ABP9S4Q7</accession>
<keyword evidence="11" id="KW-1185">Reference proteome</keyword>
<dbReference type="Pfam" id="PF09179">
    <property type="entry name" value="TilS"/>
    <property type="match status" value="1"/>
</dbReference>
<dbReference type="InterPro" id="IPR011063">
    <property type="entry name" value="TilS/TtcA_N"/>
</dbReference>
<comment type="function">
    <text evidence="8">Ligates lysine onto the cytidine present at position 34 of the AUA codon-specific tRNA(Ile) that contains the anticodon CAU, in an ATP-dependent manner. Cytidine is converted to lysidine, thus changing the amino acid specificity of the tRNA from methionine to isoleucine.</text>
</comment>
<dbReference type="NCBIfam" id="TIGR02432">
    <property type="entry name" value="lysidine_TilS_N"/>
    <property type="match status" value="1"/>
</dbReference>
<sequence length="469" mass="51696">MVGLSDAAVAQLETALATALAGEGVDASSAQHGGRVWLAYSGGVDSQLMATLLARWQQRQPQRSCALLHVHHGLSEHADGWELHCRRSAERLGLPLTVSRVQLALKSRISVEAAARDARYAAFLSHLGPKDILLTGHHLDDQAETLLLALKRGSGPKGLASMSRRRALGDATLLRPWLGIPRVIIERAAQSLGLTHIEDDSNADTRFDRNFLRHRVLPELEQRWPGFRRNLARSAELCAEQQHLCDELARSDLDAVARPCGGLSVSAIASLSAERRNNLLRYWLGTRGGVMPTRAQLAQMAQLWEAREDAQPQIAWEGGELRRYRDGIYLLRAPLPVLPKRETLPLLAHWLDASALSEPGSPAPEWALANGEQWCGQRCHQGERLMLPRPGQAVSVRYGLSGSTRLRPLGRSGSRSLKKLWQEYGVPPWQRDGIAMLCYDDEVVAALGLWLEQSALAESGVGWVPVRVE</sequence>